<dbReference type="InterPro" id="IPR050484">
    <property type="entry name" value="Transf_Hexapept/Carb_Anhydrase"/>
</dbReference>
<keyword evidence="4" id="KW-1185">Reference proteome</keyword>
<dbReference type="AlphaFoldDB" id="A0AAV5AX23"/>
<reference evidence="1 4" key="1">
    <citation type="submission" date="2021-11" db="EMBL/GenBank/DDBJ databases">
        <title>Draft genome sequence of Capnocytophaga sp. strain KC07075 isolated from cat oral cavity.</title>
        <authorList>
            <person name="Suzuki M."/>
            <person name="Imaoka K."/>
            <person name="Kimura M."/>
            <person name="Morikawa S."/>
            <person name="Maeda K."/>
        </authorList>
    </citation>
    <scope>NUCLEOTIDE SEQUENCE</scope>
    <source>
        <strain evidence="1">KC07075</strain>
        <strain evidence="2 4">KC07079</strain>
    </source>
</reference>
<protein>
    <submittedName>
        <fullName evidence="1">Uncharacterized protein</fullName>
    </submittedName>
</protein>
<dbReference type="EMBL" id="BQKB01000049">
    <property type="protein sequence ID" value="GJM53739.1"/>
    <property type="molecule type" value="Genomic_DNA"/>
</dbReference>
<evidence type="ECO:0000313" key="3">
    <source>
        <dbReference type="Proteomes" id="UP001207736"/>
    </source>
</evidence>
<evidence type="ECO:0000313" key="1">
    <source>
        <dbReference type="EMBL" id="GJM50895.1"/>
    </source>
</evidence>
<organism evidence="1 3">
    <name type="scientific">Capnocytophaga catalasegens</name>
    <dbReference type="NCBI Taxonomy" id="1004260"/>
    <lineage>
        <taxon>Bacteria</taxon>
        <taxon>Pseudomonadati</taxon>
        <taxon>Bacteroidota</taxon>
        <taxon>Flavobacteriia</taxon>
        <taxon>Flavobacteriales</taxon>
        <taxon>Flavobacteriaceae</taxon>
        <taxon>Capnocytophaga</taxon>
    </lineage>
</organism>
<dbReference type="InterPro" id="IPR011004">
    <property type="entry name" value="Trimer_LpxA-like_sf"/>
</dbReference>
<accession>A0AAV5AX23</accession>
<comment type="caution">
    <text evidence="1">The sequence shown here is derived from an EMBL/GenBank/DDBJ whole genome shotgun (WGS) entry which is preliminary data.</text>
</comment>
<dbReference type="EMBL" id="BQKA01000034">
    <property type="protein sequence ID" value="GJM50895.1"/>
    <property type="molecule type" value="Genomic_DNA"/>
</dbReference>
<dbReference type="PANTHER" id="PTHR13061:SF29">
    <property type="entry name" value="GAMMA CARBONIC ANHYDRASE-LIKE 1, MITOCHONDRIAL-RELATED"/>
    <property type="match status" value="1"/>
</dbReference>
<dbReference type="SUPFAM" id="SSF51161">
    <property type="entry name" value="Trimeric LpxA-like enzymes"/>
    <property type="match status" value="1"/>
</dbReference>
<evidence type="ECO:0000313" key="2">
    <source>
        <dbReference type="EMBL" id="GJM53739.1"/>
    </source>
</evidence>
<dbReference type="Proteomes" id="UP001207736">
    <property type="component" value="Unassembled WGS sequence"/>
</dbReference>
<sequence length="81" mass="8797">MFLIGMGSIVMDDCVVESNSIIAVGAVVIEHTRIASGSIYAGVPARKVKELSAQQIEQISKLAQHYITYANWAEEAPESFL</sequence>
<dbReference type="Gene3D" id="2.160.10.10">
    <property type="entry name" value="Hexapeptide repeat proteins"/>
    <property type="match status" value="1"/>
</dbReference>
<name>A0AAV5AX23_9FLAO</name>
<dbReference type="Proteomes" id="UP001208692">
    <property type="component" value="Unassembled WGS sequence"/>
</dbReference>
<dbReference type="PANTHER" id="PTHR13061">
    <property type="entry name" value="DYNACTIN SUBUNIT P25"/>
    <property type="match status" value="1"/>
</dbReference>
<gene>
    <name evidence="1" type="ORF">RCZ15_18680</name>
    <name evidence="2" type="ORF">RCZ16_20550</name>
</gene>
<proteinExistence type="predicted"/>
<evidence type="ECO:0000313" key="4">
    <source>
        <dbReference type="Proteomes" id="UP001208692"/>
    </source>
</evidence>